<dbReference type="RefSeq" id="XP_013763006.1">
    <property type="nucleotide sequence ID" value="XM_013907552.1"/>
</dbReference>
<dbReference type="EMBL" id="GL349433">
    <property type="protein sequence ID" value="KNC46026.1"/>
    <property type="molecule type" value="Genomic_DNA"/>
</dbReference>
<feature type="region of interest" description="Disordered" evidence="2">
    <location>
        <begin position="718"/>
        <end position="775"/>
    </location>
</feature>
<feature type="coiled-coil region" evidence="1">
    <location>
        <begin position="248"/>
        <end position="282"/>
    </location>
</feature>
<protein>
    <recommendedName>
        <fullName evidence="5">Progesterone-induced-blocking factor 1</fullName>
    </recommendedName>
</protein>
<dbReference type="Proteomes" id="UP000054408">
    <property type="component" value="Unassembled WGS sequence"/>
</dbReference>
<proteinExistence type="predicted"/>
<dbReference type="GeneID" id="25559964"/>
<accession>A0A0L0D1C3</accession>
<reference evidence="3 4" key="1">
    <citation type="submission" date="2010-05" db="EMBL/GenBank/DDBJ databases">
        <title>The Genome Sequence of Thecamonas trahens ATCC 50062.</title>
        <authorList>
            <consortium name="The Broad Institute Genome Sequencing Platform"/>
            <person name="Russ C."/>
            <person name="Cuomo C."/>
            <person name="Shea T."/>
            <person name="Young S.K."/>
            <person name="Zeng Q."/>
            <person name="Koehrsen M."/>
            <person name="Haas B."/>
            <person name="Borodovsky M."/>
            <person name="Guigo R."/>
            <person name="Alvarado L."/>
            <person name="Berlin A."/>
            <person name="Bochicchio J."/>
            <person name="Borenstein D."/>
            <person name="Chapman S."/>
            <person name="Chen Z."/>
            <person name="Freedman E."/>
            <person name="Gellesch M."/>
            <person name="Goldberg J."/>
            <person name="Griggs A."/>
            <person name="Gujja S."/>
            <person name="Heilman E."/>
            <person name="Heiman D."/>
            <person name="Hepburn T."/>
            <person name="Howarth C."/>
            <person name="Jen D."/>
            <person name="Larson L."/>
            <person name="Mehta T."/>
            <person name="Park D."/>
            <person name="Pearson M."/>
            <person name="Roberts A."/>
            <person name="Saif S."/>
            <person name="Shenoy N."/>
            <person name="Sisk P."/>
            <person name="Stolte C."/>
            <person name="Sykes S."/>
            <person name="Thomson T."/>
            <person name="Walk T."/>
            <person name="White J."/>
            <person name="Yandava C."/>
            <person name="Burger G."/>
            <person name="Gray M.W."/>
            <person name="Holland P.W.H."/>
            <person name="King N."/>
            <person name="Lang F.B.F."/>
            <person name="Roger A.J."/>
            <person name="Ruiz-Trillo I."/>
            <person name="Lander E."/>
            <person name="Nusbaum C."/>
        </authorList>
    </citation>
    <scope>NUCLEOTIDE SEQUENCE [LARGE SCALE GENOMIC DNA]</scope>
    <source>
        <strain evidence="3 4">ATCC 50062</strain>
    </source>
</reference>
<keyword evidence="4" id="KW-1185">Reference proteome</keyword>
<sequence length="775" mass="82309">MSTTGGTPVDRREREVSPEAAPLAAVVSELDLETVTMEELEALAGTVGGIPLEMSFSRSPSSALTATPSSSRSASSSRSPSLSVTPRVDEAQIRGGALGHQFALLEAAVREKDAMLANIGKQHLLELKVLQDQVRALMRERGELESRIDSADRRHAAALRAERRKADAAVGALREQLAALEERAPVVASRMALSTADIATLRVPTDAQYAKLSRTPASRRSIKAQLAVKVYELTEAIRADAVAADTRLHALDDTVESAKANVVRLTRERDALTTKVAHLESELAATSSMAAKDAALLSSRLSVAREELAAVKEASAAALSARSELDTARSQSARYRAQIEDLTARLRAEEGARAQAAAKAGTLESENKVLSSSLAHVKDELASLRQSSGEAGAALQTALSQNAALKADQDRLYAKFLEFKSHSDTLSDGRLAELVGLFQRNTAATHASVTDATSSAYERELSLLREARAEAADQVRYLKTKLEAAEAAHTTLLGEYQSLQLSITSSAAQQASEVTTKTIELERLQVAHKALTEAHARLGIQHDALLQKLDIVRAEYASLTESSEARTSELSQQVANLQLALAAVPQWTEADPGRAGNLLDAHAAAQAELKTASAKIAELEAQLAATRVRLDDSLAFQAAAKQPYAYVVQSLLDKDAELADAQRALEAAAADAAAAAKANARLEAEKERLSRDLVKLLESRKDMAALRTMVASLKDDATRARRAPLADVTSNSQSPPMRGPAISSQAATGPASRPRPAASAKRASNGGGGLIVMQM</sequence>
<feature type="coiled-coil region" evidence="1">
    <location>
        <begin position="454"/>
        <end position="488"/>
    </location>
</feature>
<dbReference type="GO" id="GO:0060271">
    <property type="term" value="P:cilium assembly"/>
    <property type="evidence" value="ECO:0007669"/>
    <property type="project" value="TreeGrafter"/>
</dbReference>
<evidence type="ECO:0008006" key="5">
    <source>
        <dbReference type="Google" id="ProtNLM"/>
    </source>
</evidence>
<evidence type="ECO:0000313" key="4">
    <source>
        <dbReference type="Proteomes" id="UP000054408"/>
    </source>
</evidence>
<name>A0A0L0D1C3_THETB</name>
<dbReference type="PANTHER" id="PTHR18950">
    <property type="entry name" value="PROGESTERONE-INDUCED BLOCKING FACTOR 1"/>
    <property type="match status" value="1"/>
</dbReference>
<keyword evidence="1" id="KW-0175">Coiled coil</keyword>
<feature type="coiled-coil region" evidence="1">
    <location>
        <begin position="602"/>
        <end position="699"/>
    </location>
</feature>
<feature type="coiled-coil region" evidence="1">
    <location>
        <begin position="325"/>
        <end position="359"/>
    </location>
</feature>
<feature type="compositionally biased region" description="Low complexity" evidence="2">
    <location>
        <begin position="57"/>
        <end position="83"/>
    </location>
</feature>
<evidence type="ECO:0000256" key="2">
    <source>
        <dbReference type="SAM" id="MobiDB-lite"/>
    </source>
</evidence>
<dbReference type="GO" id="GO:0005815">
    <property type="term" value="C:microtubule organizing center"/>
    <property type="evidence" value="ECO:0007669"/>
    <property type="project" value="TreeGrafter"/>
</dbReference>
<feature type="compositionally biased region" description="Low complexity" evidence="2">
    <location>
        <begin position="746"/>
        <end position="764"/>
    </location>
</feature>
<evidence type="ECO:0000256" key="1">
    <source>
        <dbReference type="SAM" id="Coils"/>
    </source>
</evidence>
<dbReference type="InterPro" id="IPR026205">
    <property type="entry name" value="PIBF1"/>
</dbReference>
<dbReference type="PANTHER" id="PTHR18950:SF0">
    <property type="entry name" value="PROGESTERONE IMMUNOMODULATORY BINDING FACTOR 1"/>
    <property type="match status" value="1"/>
</dbReference>
<feature type="region of interest" description="Disordered" evidence="2">
    <location>
        <begin position="1"/>
        <end position="22"/>
    </location>
</feature>
<dbReference type="STRING" id="461836.A0A0L0D1C3"/>
<dbReference type="OMA" id="NNAMDEI"/>
<feature type="region of interest" description="Disordered" evidence="2">
    <location>
        <begin position="57"/>
        <end position="87"/>
    </location>
</feature>
<organism evidence="3 4">
    <name type="scientific">Thecamonas trahens ATCC 50062</name>
    <dbReference type="NCBI Taxonomy" id="461836"/>
    <lineage>
        <taxon>Eukaryota</taxon>
        <taxon>Apusozoa</taxon>
        <taxon>Apusomonadida</taxon>
        <taxon>Apusomonadidae</taxon>
        <taxon>Thecamonas</taxon>
    </lineage>
</organism>
<feature type="compositionally biased region" description="Gly residues" evidence="2">
    <location>
        <begin position="765"/>
        <end position="775"/>
    </location>
</feature>
<gene>
    <name evidence="3" type="ORF">AMSG_00144</name>
</gene>
<evidence type="ECO:0000313" key="3">
    <source>
        <dbReference type="EMBL" id="KNC46026.1"/>
    </source>
</evidence>
<feature type="coiled-coil region" evidence="1">
    <location>
        <begin position="127"/>
        <end position="183"/>
    </location>
</feature>
<dbReference type="AlphaFoldDB" id="A0A0L0D1C3"/>